<dbReference type="PANTHER" id="PTHR43056">
    <property type="entry name" value="PEPTIDASE S9 PROLYL OLIGOPEPTIDASE"/>
    <property type="match status" value="1"/>
</dbReference>
<dbReference type="GeneID" id="27699798"/>
<dbReference type="Pfam" id="PF00326">
    <property type="entry name" value="Peptidase_S9"/>
    <property type="match status" value="1"/>
</dbReference>
<dbReference type="Proteomes" id="UP000053789">
    <property type="component" value="Unassembled WGS sequence"/>
</dbReference>
<gene>
    <name evidence="2" type="ORF">Z519_06870</name>
</gene>
<proteinExistence type="predicted"/>
<dbReference type="OrthoDB" id="43744at2759"/>
<dbReference type="InterPro" id="IPR011659">
    <property type="entry name" value="WD40"/>
</dbReference>
<sequence length="655" mass="71912">MTPRKVAEYGTFKSPIEPQSFAAPGTVVLNQLCVNRNNGKIYLLEVRPDEGGRGVIVEHYNGQRRDVLPKQYNCLSQVHEYGGASFVFNESTGHIVFTDWETKGVFGLDPEAGETIPVLKADPKVYYADFAIHPYHSQYTVAIKEDHHAPKIADIQNSLVVIDSSTNEVRPLATGSDFYTFPRFSPDGTKICWIQWDHPNMPWDKTELWLADWEDGKAKSPKCIAGQHAKSSITQPRWGDDGVLYFVSDQTNFWQLYSFSNGEVQQLILAGLEDAEFGFADWFLGCSSYCLLDPSTMVAVFNYQGRCTTILADTRTLEWRDLSCPIVEITLDALKPVSDTSFAIIGATPTIPMLATVIDINEQGLGTILQKSTQTSLPEDYVSLPQAITFPRIHGPGGGNAYGLFYPPKNPQYGAPAGTLPPLIVAIHGGPTFQEGPGFSLRDQALTTRGYALVQVNYVGSTGYGRPYRNLLAGQWGVSDIADAVSAVEYLAQQGLVDKSRVGITGHSAGGYATMQALAKYPSAWACGVAESGISDMKLLVEETHKFESQYLSPLCYPPGTSPAEQEAILKDRSPLTHASEIKSPLLIISGADDAIVPPNQAYNLAKIVKEAGTAVDIKVYDGEGHIFNKGSTLSDIERRRYEWFEKYLTRTTSS</sequence>
<keyword evidence="3" id="KW-1185">Reference proteome</keyword>
<reference evidence="2" key="1">
    <citation type="submission" date="2015-01" db="EMBL/GenBank/DDBJ databases">
        <title>The Genome Sequence of Cladophialophora bantiana CBS 173.52.</title>
        <authorList>
            <consortium name="The Broad Institute Genomics Platform"/>
            <person name="Cuomo C."/>
            <person name="de Hoog S."/>
            <person name="Gorbushina A."/>
            <person name="Stielow B."/>
            <person name="Teixiera M."/>
            <person name="Abouelleil A."/>
            <person name="Chapman S.B."/>
            <person name="Priest M."/>
            <person name="Young S.K."/>
            <person name="Wortman J."/>
            <person name="Nusbaum C."/>
            <person name="Birren B."/>
        </authorList>
    </citation>
    <scope>NUCLEOTIDE SEQUENCE [LARGE SCALE GENOMIC DNA]</scope>
    <source>
        <strain evidence="2">CBS 173.52</strain>
    </source>
</reference>
<dbReference type="AlphaFoldDB" id="A0A0D2ET35"/>
<dbReference type="InterPro" id="IPR050585">
    <property type="entry name" value="Xaa-Pro_dipeptidyl-ppase/CocE"/>
</dbReference>
<dbReference type="InterPro" id="IPR011042">
    <property type="entry name" value="6-blade_b-propeller_TolB-like"/>
</dbReference>
<evidence type="ECO:0000313" key="2">
    <source>
        <dbReference type="EMBL" id="KIW93021.1"/>
    </source>
</evidence>
<dbReference type="GO" id="GO:0006508">
    <property type="term" value="P:proteolysis"/>
    <property type="evidence" value="ECO:0007669"/>
    <property type="project" value="InterPro"/>
</dbReference>
<dbReference type="GO" id="GO:0008236">
    <property type="term" value="F:serine-type peptidase activity"/>
    <property type="evidence" value="ECO:0007669"/>
    <property type="project" value="InterPro"/>
</dbReference>
<organism evidence="2 3">
    <name type="scientific">Cladophialophora bantiana (strain ATCC 10958 / CBS 173.52 / CDC B-1940 / NIH 8579)</name>
    <name type="common">Xylohypha bantiana</name>
    <dbReference type="NCBI Taxonomy" id="1442370"/>
    <lineage>
        <taxon>Eukaryota</taxon>
        <taxon>Fungi</taxon>
        <taxon>Dikarya</taxon>
        <taxon>Ascomycota</taxon>
        <taxon>Pezizomycotina</taxon>
        <taxon>Eurotiomycetes</taxon>
        <taxon>Chaetothyriomycetidae</taxon>
        <taxon>Chaetothyriales</taxon>
        <taxon>Herpotrichiellaceae</taxon>
        <taxon>Cladophialophora</taxon>
    </lineage>
</organism>
<dbReference type="PANTHER" id="PTHR43056:SF5">
    <property type="entry name" value="PEPTIDASE S9 PROLYL OLIGOPEPTIDASE CATALYTIC DOMAIN-CONTAINING PROTEIN"/>
    <property type="match status" value="1"/>
</dbReference>
<protein>
    <recommendedName>
        <fullName evidence="1">Peptidase S9 prolyl oligopeptidase catalytic domain-containing protein</fullName>
    </recommendedName>
</protein>
<feature type="domain" description="Peptidase S9 prolyl oligopeptidase catalytic" evidence="1">
    <location>
        <begin position="438"/>
        <end position="650"/>
    </location>
</feature>
<dbReference type="RefSeq" id="XP_016619690.1">
    <property type="nucleotide sequence ID" value="XM_016764608.1"/>
</dbReference>
<evidence type="ECO:0000259" key="1">
    <source>
        <dbReference type="Pfam" id="PF00326"/>
    </source>
</evidence>
<dbReference type="SUPFAM" id="SSF82171">
    <property type="entry name" value="DPP6 N-terminal domain-like"/>
    <property type="match status" value="1"/>
</dbReference>
<dbReference type="InterPro" id="IPR029058">
    <property type="entry name" value="AB_hydrolase_fold"/>
</dbReference>
<dbReference type="Pfam" id="PF07676">
    <property type="entry name" value="PD40"/>
    <property type="match status" value="2"/>
</dbReference>
<dbReference type="SUPFAM" id="SSF53474">
    <property type="entry name" value="alpha/beta-Hydrolases"/>
    <property type="match status" value="1"/>
</dbReference>
<dbReference type="Gene3D" id="2.120.10.30">
    <property type="entry name" value="TolB, C-terminal domain"/>
    <property type="match status" value="1"/>
</dbReference>
<accession>A0A0D2ET35</accession>
<name>A0A0D2ET35_CLAB1</name>
<dbReference type="InterPro" id="IPR001375">
    <property type="entry name" value="Peptidase_S9_cat"/>
</dbReference>
<dbReference type="VEuPathDB" id="FungiDB:Z519_06870"/>
<evidence type="ECO:0000313" key="3">
    <source>
        <dbReference type="Proteomes" id="UP000053789"/>
    </source>
</evidence>
<dbReference type="EMBL" id="KN846988">
    <property type="protein sequence ID" value="KIW93021.1"/>
    <property type="molecule type" value="Genomic_DNA"/>
</dbReference>
<dbReference type="Gene3D" id="3.40.50.1820">
    <property type="entry name" value="alpha/beta hydrolase"/>
    <property type="match status" value="1"/>
</dbReference>
<dbReference type="HOGENOM" id="CLU_012236_1_0_1"/>